<feature type="compositionally biased region" description="Basic and acidic residues" evidence="1">
    <location>
        <begin position="168"/>
        <end position="180"/>
    </location>
</feature>
<keyword evidence="2" id="KW-1133">Transmembrane helix</keyword>
<protein>
    <submittedName>
        <fullName evidence="3">Uncharacterized protein</fullName>
    </submittedName>
</protein>
<dbReference type="Proteomes" id="UP001642484">
    <property type="component" value="Unassembled WGS sequence"/>
</dbReference>
<evidence type="ECO:0000256" key="1">
    <source>
        <dbReference type="SAM" id="MobiDB-lite"/>
    </source>
</evidence>
<feature type="compositionally biased region" description="Polar residues" evidence="1">
    <location>
        <begin position="1026"/>
        <end position="1037"/>
    </location>
</feature>
<feature type="transmembrane region" description="Helical" evidence="2">
    <location>
        <begin position="797"/>
        <end position="816"/>
    </location>
</feature>
<keyword evidence="4" id="KW-1185">Reference proteome</keyword>
<sequence>MDRSRSPAAAADRSRPRERRARGGDPFRPSQRRRERVGLQVEHRTRGSSPPPESKYYARSRPVEPSGPPPDRRQPREPANPPSVETSSSPRRPPRLPHGPPPGVTETVSHRSLPRRVVVEEREEAEREESEEFEEGAGSAPSSGPPVADPPTRGGYWKKAWVWIPDPDPRDLAGPEHWRPVDSPPEVESCVSPSVERVDCETEEREEHSRATGRGEASEFVEVKVEEVADYDEQVEEEQAVPPTEPAETEAAHTPEPTEESTPESRRQARRVLREGARHLREQAKELRSSRSKPSSTTSPQEASLSPQTEARTQAVAKSKGRKEAEEAAEADRKRHKLEALPRPPLPPVRPRTPPVEPRSASAPRPSEAPLALEDQAKEGPQLTQQVRPVRLQPRPKGSPEVRVPTPPRPPSPLPSSSASHREPHREGDRPATEREGELPQPLDPTYGSVPVIALDYHKTLRFPGQPLSHSSIACLREARSLGFQLIVVSFASNLKTQRDTLADLTRIEQEADIVFADKIITRQKLLADEYHGRSVTGHFHPKAKLVALTGAIIYVDDQPQILREVLQVQSRRPRAHRTRTIRAGSTPQNALAELYDLIQEFGKDMRSVPVPVDLRLADDKAGDRDSKGGKSGKGKDKGKDGKGKGDKGHLDQRFEAEKELLYWQHRLKSSRLDTLLSGVSLAIFWAYLELQRLNFPSPEDLDFQSILHLVGAFLLAIASSLSFLEVNLEFLWLPLACVYCAFLAQLRSDVRERLVCVAFAAAVSLTLPLRAATAWLVHLSALLGFAFSISELDAGMFALTGALLLLLVCNFYHSLWRAEARSRSVFLAGELVHQMCEVPDQDEMRGHYFESGKPEHAVLSLDTDLMIGSCGELERSFFQSDLFGRNLKELVSMEDQHMIGLLARSENPQRTILVKLMELGGSESVKLRLLPTGLQSPKWLAFFARGDAKTYVAPSSARDISSSISNSRASANSIRPASPRAMLPSVPDDAGNHNVTIKLETPAGPPAKPVELTPPAPGPPMQKRLSGSSVRSNHSILSEGRQLGERDKRRRRPSMDGIGSSPGLRWPKQGSNLSLGAEVESPRMRSEADLLPQQSSSGRQLRPVGEFNDSVLSLSAASWSIEPDYLRQVTPAKCLSDAQVQTEISWNKIGWHCKCTRPPRPPSPRQEREVQLERALHRLQGCWLLTNGHVKTVGWLQGFVIRGMEVSTTSGIINLTIDDDNQLMLAGGHVSVDQDDVLHRTGKSGGSYTYVKVTEQRLSVMTLANQQGQQRPRLGSFDSLSSVLP</sequence>
<keyword evidence="2" id="KW-0472">Membrane</keyword>
<feature type="region of interest" description="Disordered" evidence="1">
    <location>
        <begin position="620"/>
        <end position="650"/>
    </location>
</feature>
<name>A0ABP0RRC7_9DINO</name>
<feature type="compositionally biased region" description="Acidic residues" evidence="1">
    <location>
        <begin position="228"/>
        <end position="239"/>
    </location>
</feature>
<evidence type="ECO:0000256" key="2">
    <source>
        <dbReference type="SAM" id="Phobius"/>
    </source>
</evidence>
<keyword evidence="2" id="KW-0812">Transmembrane</keyword>
<feature type="compositionally biased region" description="Pro residues" evidence="1">
    <location>
        <begin position="1004"/>
        <end position="1021"/>
    </location>
</feature>
<evidence type="ECO:0000313" key="4">
    <source>
        <dbReference type="Proteomes" id="UP001642484"/>
    </source>
</evidence>
<feature type="compositionally biased region" description="Basic and acidic residues" evidence="1">
    <location>
        <begin position="322"/>
        <end position="333"/>
    </location>
</feature>
<feature type="compositionally biased region" description="Pro residues" evidence="1">
    <location>
        <begin position="405"/>
        <end position="414"/>
    </location>
</feature>
<feature type="transmembrane region" description="Helical" evidence="2">
    <location>
        <begin position="731"/>
        <end position="748"/>
    </location>
</feature>
<comment type="caution">
    <text evidence="3">The sequence shown here is derived from an EMBL/GenBank/DDBJ whole genome shotgun (WGS) entry which is preliminary data.</text>
</comment>
<dbReference type="EMBL" id="CAXAMN010026395">
    <property type="protein sequence ID" value="CAK9102680.1"/>
    <property type="molecule type" value="Genomic_DNA"/>
</dbReference>
<feature type="compositionally biased region" description="Low complexity" evidence="1">
    <location>
        <begin position="184"/>
        <end position="195"/>
    </location>
</feature>
<organism evidence="3 4">
    <name type="scientific">Durusdinium trenchii</name>
    <dbReference type="NCBI Taxonomy" id="1381693"/>
    <lineage>
        <taxon>Eukaryota</taxon>
        <taxon>Sar</taxon>
        <taxon>Alveolata</taxon>
        <taxon>Dinophyceae</taxon>
        <taxon>Suessiales</taxon>
        <taxon>Symbiodiniaceae</taxon>
        <taxon>Durusdinium</taxon>
    </lineage>
</organism>
<dbReference type="PANTHER" id="PTHR48125">
    <property type="entry name" value="LP07818P1"/>
    <property type="match status" value="1"/>
</dbReference>
<feature type="compositionally biased region" description="Pro residues" evidence="1">
    <location>
        <begin position="342"/>
        <end position="357"/>
    </location>
</feature>
<feature type="region of interest" description="Disordered" evidence="1">
    <location>
        <begin position="955"/>
        <end position="1104"/>
    </location>
</feature>
<feature type="transmembrane region" description="Helical" evidence="2">
    <location>
        <begin position="755"/>
        <end position="777"/>
    </location>
</feature>
<feature type="region of interest" description="Disordered" evidence="1">
    <location>
        <begin position="168"/>
        <end position="447"/>
    </location>
</feature>
<feature type="compositionally biased region" description="Basic and acidic residues" evidence="1">
    <location>
        <begin position="263"/>
        <end position="289"/>
    </location>
</feature>
<dbReference type="PANTHER" id="PTHR48125:SF10">
    <property type="entry name" value="OS12G0136300 PROTEIN"/>
    <property type="match status" value="1"/>
</dbReference>
<proteinExistence type="predicted"/>
<feature type="compositionally biased region" description="Low complexity" evidence="1">
    <location>
        <begin position="955"/>
        <end position="982"/>
    </location>
</feature>
<feature type="region of interest" description="Disordered" evidence="1">
    <location>
        <begin position="1"/>
        <end position="155"/>
    </location>
</feature>
<feature type="compositionally biased region" description="Basic and acidic residues" evidence="1">
    <location>
        <begin position="420"/>
        <end position="438"/>
    </location>
</feature>
<accession>A0ABP0RRC7</accession>
<feature type="compositionally biased region" description="Low complexity" evidence="1">
    <location>
        <begin position="1"/>
        <end position="11"/>
    </location>
</feature>
<evidence type="ECO:0000313" key="3">
    <source>
        <dbReference type="EMBL" id="CAK9102680.1"/>
    </source>
</evidence>
<feature type="compositionally biased region" description="Polar residues" evidence="1">
    <location>
        <begin position="301"/>
        <end position="312"/>
    </location>
</feature>
<reference evidence="3 4" key="1">
    <citation type="submission" date="2024-02" db="EMBL/GenBank/DDBJ databases">
        <authorList>
            <person name="Chen Y."/>
            <person name="Shah S."/>
            <person name="Dougan E. K."/>
            <person name="Thang M."/>
            <person name="Chan C."/>
        </authorList>
    </citation>
    <scope>NUCLEOTIDE SEQUENCE [LARGE SCALE GENOMIC DNA]</scope>
</reference>
<feature type="compositionally biased region" description="Acidic residues" evidence="1">
    <location>
        <begin position="121"/>
        <end position="135"/>
    </location>
</feature>
<feature type="compositionally biased region" description="Basic and acidic residues" evidence="1">
    <location>
        <begin position="196"/>
        <end position="210"/>
    </location>
</feature>
<gene>
    <name evidence="3" type="ORF">CCMP2556_LOCUS48294</name>
</gene>